<sequence length="274" mass="28926">MVAGGFSELGEEGRMLEAQVKARINGTGTRVIGPNTVGVLFPHSALNTALTPNDRIYYPGKGSVAFISQSGALGLLVMDSITEFGMGVSGFVNIGNRADVTEVEVLSMFMDDPNTRSIVLYLESISDGATFFSKAMEASLTKPVVMLKTGRSEESSRAASFHTGAMATDDRVLDGVLRQAGVICAYDEVELLDYGKVLAYQSPPSGDRIAVITTAGGVGVVTTDLLTTAHDGVRLRMAAFSPEEKAELRKYALPIASVNNPIDLTADGSSEAYA</sequence>
<organism evidence="5">
    <name type="scientific">mine drainage metagenome</name>
    <dbReference type="NCBI Taxonomy" id="410659"/>
    <lineage>
        <taxon>unclassified sequences</taxon>
        <taxon>metagenomes</taxon>
        <taxon>ecological metagenomes</taxon>
    </lineage>
</organism>
<dbReference type="InterPro" id="IPR032875">
    <property type="entry name" value="Succ_CoA_lig_flav_dom"/>
</dbReference>
<dbReference type="EMBL" id="AUZY01000036">
    <property type="protein sequence ID" value="EQD79753.1"/>
    <property type="molecule type" value="Genomic_DNA"/>
</dbReference>
<dbReference type="InterPro" id="IPR016102">
    <property type="entry name" value="Succinyl-CoA_synth-like"/>
</dbReference>
<dbReference type="AlphaFoldDB" id="T1CE04"/>
<reference evidence="5" key="1">
    <citation type="submission" date="2013-08" db="EMBL/GenBank/DDBJ databases">
        <authorList>
            <person name="Mendez C."/>
            <person name="Richter M."/>
            <person name="Ferrer M."/>
            <person name="Sanchez J."/>
        </authorList>
    </citation>
    <scope>NUCLEOTIDE SEQUENCE</scope>
</reference>
<feature type="domain" description="Succinyl-CoA synthetase-like flavodoxin" evidence="4">
    <location>
        <begin position="61"/>
        <end position="198"/>
    </location>
</feature>
<protein>
    <submittedName>
        <fullName evidence="5">Acetyl coenzyme A synthetase (ADP forming), alpha domain protein</fullName>
    </submittedName>
</protein>
<evidence type="ECO:0000259" key="4">
    <source>
        <dbReference type="Pfam" id="PF13607"/>
    </source>
</evidence>
<reference evidence="5" key="2">
    <citation type="journal article" date="2014" name="ISME J.">
        <title>Microbial stratification in low pH oxic and suboxic macroscopic growths along an acid mine drainage.</title>
        <authorList>
            <person name="Mendez-Garcia C."/>
            <person name="Mesa V."/>
            <person name="Sprenger R.R."/>
            <person name="Richter M."/>
            <person name="Diez M.S."/>
            <person name="Solano J."/>
            <person name="Bargiela R."/>
            <person name="Golyshina O.V."/>
            <person name="Manteca A."/>
            <person name="Ramos J.L."/>
            <person name="Gallego J.R."/>
            <person name="Llorente I."/>
            <person name="Martins Dos Santos V.A."/>
            <person name="Jensen O.N."/>
            <person name="Pelaez A.I."/>
            <person name="Sanchez J."/>
            <person name="Ferrer M."/>
        </authorList>
    </citation>
    <scope>NUCLEOTIDE SEQUENCE</scope>
</reference>
<evidence type="ECO:0000256" key="2">
    <source>
        <dbReference type="ARBA" id="ARBA00022741"/>
    </source>
</evidence>
<evidence type="ECO:0000256" key="3">
    <source>
        <dbReference type="ARBA" id="ARBA00022840"/>
    </source>
</evidence>
<proteinExistence type="predicted"/>
<keyword evidence="2" id="KW-0547">Nucleotide-binding</keyword>
<dbReference type="GO" id="GO:0016874">
    <property type="term" value="F:ligase activity"/>
    <property type="evidence" value="ECO:0007669"/>
    <property type="project" value="UniProtKB-KW"/>
</dbReference>
<keyword evidence="3" id="KW-0067">ATP-binding</keyword>
<dbReference type="PANTHER" id="PTHR43334:SF1">
    <property type="entry name" value="3-HYDROXYPROPIONATE--COA LIGASE [ADP-FORMING]"/>
    <property type="match status" value="1"/>
</dbReference>
<gene>
    <name evidence="5" type="ORF">B1B_00045</name>
</gene>
<accession>T1CE04</accession>
<evidence type="ECO:0000256" key="1">
    <source>
        <dbReference type="ARBA" id="ARBA00022598"/>
    </source>
</evidence>
<keyword evidence="1" id="KW-0436">Ligase</keyword>
<dbReference type="InterPro" id="IPR051538">
    <property type="entry name" value="Acyl-CoA_Synth/Transferase"/>
</dbReference>
<dbReference type="Pfam" id="PF13607">
    <property type="entry name" value="Succ_CoA_lig"/>
    <property type="match status" value="1"/>
</dbReference>
<dbReference type="PANTHER" id="PTHR43334">
    <property type="entry name" value="ACETATE--COA LIGASE [ADP-FORMING]"/>
    <property type="match status" value="1"/>
</dbReference>
<name>T1CE04_9ZZZZ</name>
<dbReference type="Gene3D" id="3.40.50.261">
    <property type="entry name" value="Succinyl-CoA synthetase domains"/>
    <property type="match status" value="2"/>
</dbReference>
<dbReference type="SUPFAM" id="SSF52210">
    <property type="entry name" value="Succinyl-CoA synthetase domains"/>
    <property type="match status" value="2"/>
</dbReference>
<feature type="non-terminal residue" evidence="5">
    <location>
        <position position="274"/>
    </location>
</feature>
<comment type="caution">
    <text evidence="5">The sequence shown here is derived from an EMBL/GenBank/DDBJ whole genome shotgun (WGS) entry which is preliminary data.</text>
</comment>
<evidence type="ECO:0000313" key="5">
    <source>
        <dbReference type="EMBL" id="EQD79753.1"/>
    </source>
</evidence>
<dbReference type="GO" id="GO:0005524">
    <property type="term" value="F:ATP binding"/>
    <property type="evidence" value="ECO:0007669"/>
    <property type="project" value="UniProtKB-KW"/>
</dbReference>